<dbReference type="KEGG" id="nia:A8C56_12285"/>
<protein>
    <submittedName>
        <fullName evidence="1">Uncharacterized protein</fullName>
    </submittedName>
</protein>
<dbReference type="STRING" id="1176587.A8C56_12285"/>
<gene>
    <name evidence="1" type="ORF">A8C56_12285</name>
</gene>
<dbReference type="RefSeq" id="WP_067756376.1">
    <property type="nucleotide sequence ID" value="NZ_CP015772.1"/>
</dbReference>
<proteinExistence type="predicted"/>
<sequence>MIKQVSSQNIDDLIQGIESIIENRCSLLDEDRKLLFQTIILLKKYKQRNDVTDVASLLLIVKAVSLLTKFFV</sequence>
<name>A0A1A9I527_9BACT</name>
<accession>A0A1A9I527</accession>
<evidence type="ECO:0000313" key="1">
    <source>
        <dbReference type="EMBL" id="ANH81654.1"/>
    </source>
</evidence>
<dbReference type="AlphaFoldDB" id="A0A1A9I527"/>
<organism evidence="1 2">
    <name type="scientific">Niabella ginsenosidivorans</name>
    <dbReference type="NCBI Taxonomy" id="1176587"/>
    <lineage>
        <taxon>Bacteria</taxon>
        <taxon>Pseudomonadati</taxon>
        <taxon>Bacteroidota</taxon>
        <taxon>Chitinophagia</taxon>
        <taxon>Chitinophagales</taxon>
        <taxon>Chitinophagaceae</taxon>
        <taxon>Niabella</taxon>
    </lineage>
</organism>
<dbReference type="Proteomes" id="UP000077667">
    <property type="component" value="Chromosome"/>
</dbReference>
<keyword evidence="2" id="KW-1185">Reference proteome</keyword>
<reference evidence="1 2" key="1">
    <citation type="submission" date="2016-05" db="EMBL/GenBank/DDBJ databases">
        <title>Niabella ginsenosidivorans BS26 whole genome sequencing.</title>
        <authorList>
            <person name="Im W.T."/>
            <person name="Siddiqi M.Z."/>
        </authorList>
    </citation>
    <scope>NUCLEOTIDE SEQUENCE [LARGE SCALE GENOMIC DNA]</scope>
    <source>
        <strain evidence="1 2">BS26</strain>
    </source>
</reference>
<dbReference type="EMBL" id="CP015772">
    <property type="protein sequence ID" value="ANH81654.1"/>
    <property type="molecule type" value="Genomic_DNA"/>
</dbReference>
<dbReference type="OrthoDB" id="1445687at2"/>
<evidence type="ECO:0000313" key="2">
    <source>
        <dbReference type="Proteomes" id="UP000077667"/>
    </source>
</evidence>